<keyword evidence="3" id="KW-0256">Endoplasmic reticulum</keyword>
<evidence type="ECO:0000256" key="7">
    <source>
        <dbReference type="SAM" id="Phobius"/>
    </source>
</evidence>
<dbReference type="InterPro" id="IPR001623">
    <property type="entry name" value="DnaJ_domain"/>
</dbReference>
<evidence type="ECO:0000256" key="4">
    <source>
        <dbReference type="ARBA" id="ARBA00022989"/>
    </source>
</evidence>
<comment type="subcellular location">
    <subcellularLocation>
        <location evidence="1">Endoplasmic reticulum membrane</location>
        <topology evidence="1">Single-pass membrane protein</topology>
    </subcellularLocation>
</comment>
<sequence length="388" mass="44824">MEVNKDEAIRCYEIAREHYRTGRQERAEKLLRKSISLFPTPEAEELLEEIGNKRRSSHGGNDHGTRTSSNSRTSSEDKTSGQTFPNSESNYSTEQIEAVKRVKSCKNFYEILNVSKDAADTELKKQYRRLALLLHPDKNKLPGAAEAFKAVGNAYAILSDVQKRKEYDMYGAEGLSQTSPRQRRTPGHDFYSFEADISAEELFNMFFGGGFPSSNVYHRSHRYHRHFNHEARSQTRTEPEANSYSVLFNLMPLLMLIFLTLIGNWFAADPLYSLSPTSKYSTEKVTANLKFPYYVKSDFEETYKGSIRTLERNVEEDYISTLRHNCYKERNYSQFLNDSVVSVFIDVIRISVEETLMWQARTYGDPARLKRAQEMETPACKRLTQIYG</sequence>
<name>A0A7R9GCL1_9CRUS</name>
<dbReference type="GO" id="GO:0071218">
    <property type="term" value="P:cellular response to misfolded protein"/>
    <property type="evidence" value="ECO:0007669"/>
    <property type="project" value="TreeGrafter"/>
</dbReference>
<dbReference type="InterPro" id="IPR051100">
    <property type="entry name" value="DnaJ_subfamily_B/C"/>
</dbReference>
<gene>
    <name evidence="9" type="ORF">NMOB1V02_LOCUS3596</name>
</gene>
<evidence type="ECO:0000259" key="8">
    <source>
        <dbReference type="PROSITE" id="PS50076"/>
    </source>
</evidence>
<dbReference type="InterPro" id="IPR036869">
    <property type="entry name" value="J_dom_sf"/>
</dbReference>
<evidence type="ECO:0000256" key="1">
    <source>
        <dbReference type="ARBA" id="ARBA00004389"/>
    </source>
</evidence>
<feature type="region of interest" description="Disordered" evidence="6">
    <location>
        <begin position="51"/>
        <end position="93"/>
    </location>
</feature>
<keyword evidence="10" id="KW-1185">Reference proteome</keyword>
<dbReference type="PROSITE" id="PS00636">
    <property type="entry name" value="DNAJ_1"/>
    <property type="match status" value="1"/>
</dbReference>
<dbReference type="InterPro" id="IPR018253">
    <property type="entry name" value="DnaJ_domain_CS"/>
</dbReference>
<dbReference type="Gene3D" id="1.10.287.110">
    <property type="entry name" value="DnaJ domain"/>
    <property type="match status" value="1"/>
</dbReference>
<evidence type="ECO:0000256" key="2">
    <source>
        <dbReference type="ARBA" id="ARBA00022692"/>
    </source>
</evidence>
<evidence type="ECO:0000256" key="6">
    <source>
        <dbReference type="SAM" id="MobiDB-lite"/>
    </source>
</evidence>
<dbReference type="GO" id="GO:0030544">
    <property type="term" value="F:Hsp70 protein binding"/>
    <property type="evidence" value="ECO:0007669"/>
    <property type="project" value="TreeGrafter"/>
</dbReference>
<evidence type="ECO:0000256" key="5">
    <source>
        <dbReference type="ARBA" id="ARBA00023136"/>
    </source>
</evidence>
<feature type="domain" description="J" evidence="8">
    <location>
        <begin position="107"/>
        <end position="171"/>
    </location>
</feature>
<dbReference type="PANTHER" id="PTHR43908:SF3">
    <property type="entry name" value="AT29763P-RELATED"/>
    <property type="match status" value="1"/>
</dbReference>
<dbReference type="Proteomes" id="UP000678499">
    <property type="component" value="Unassembled WGS sequence"/>
</dbReference>
<evidence type="ECO:0000313" key="9">
    <source>
        <dbReference type="EMBL" id="CAD7275810.1"/>
    </source>
</evidence>
<dbReference type="EMBL" id="CAJPEX010000486">
    <property type="protein sequence ID" value="CAG0915962.1"/>
    <property type="molecule type" value="Genomic_DNA"/>
</dbReference>
<dbReference type="InterPro" id="IPR015399">
    <property type="entry name" value="DUF1977_DnaJ-like"/>
</dbReference>
<dbReference type="PANTHER" id="PTHR43908">
    <property type="entry name" value="AT29763P-RELATED"/>
    <property type="match status" value="1"/>
</dbReference>
<evidence type="ECO:0000256" key="3">
    <source>
        <dbReference type="ARBA" id="ARBA00022824"/>
    </source>
</evidence>
<dbReference type="SMART" id="SM00271">
    <property type="entry name" value="DnaJ"/>
    <property type="match status" value="1"/>
</dbReference>
<keyword evidence="4 7" id="KW-1133">Transmembrane helix</keyword>
<keyword evidence="5 7" id="KW-0472">Membrane</keyword>
<dbReference type="CDD" id="cd06257">
    <property type="entry name" value="DnaJ"/>
    <property type="match status" value="1"/>
</dbReference>
<evidence type="ECO:0000313" key="10">
    <source>
        <dbReference type="Proteomes" id="UP000678499"/>
    </source>
</evidence>
<dbReference type="Pfam" id="PF00226">
    <property type="entry name" value="DnaJ"/>
    <property type="match status" value="1"/>
</dbReference>
<feature type="compositionally biased region" description="Polar residues" evidence="6">
    <location>
        <begin position="81"/>
        <end position="93"/>
    </location>
</feature>
<dbReference type="PRINTS" id="PR00625">
    <property type="entry name" value="JDOMAIN"/>
</dbReference>
<dbReference type="Pfam" id="PF09320">
    <property type="entry name" value="DUF1977"/>
    <property type="match status" value="1"/>
</dbReference>
<dbReference type="PROSITE" id="PS50076">
    <property type="entry name" value="DNAJ_2"/>
    <property type="match status" value="1"/>
</dbReference>
<accession>A0A7R9GCL1</accession>
<dbReference type="OrthoDB" id="442087at2759"/>
<keyword evidence="2 7" id="KW-0812">Transmembrane</keyword>
<dbReference type="GO" id="GO:0005789">
    <property type="term" value="C:endoplasmic reticulum membrane"/>
    <property type="evidence" value="ECO:0007669"/>
    <property type="project" value="UniProtKB-SubCell"/>
</dbReference>
<protein>
    <recommendedName>
        <fullName evidence="8">J domain-containing protein</fullName>
    </recommendedName>
</protein>
<dbReference type="SUPFAM" id="SSF46565">
    <property type="entry name" value="Chaperone J-domain"/>
    <property type="match status" value="1"/>
</dbReference>
<proteinExistence type="predicted"/>
<dbReference type="EMBL" id="OA882523">
    <property type="protein sequence ID" value="CAD7275810.1"/>
    <property type="molecule type" value="Genomic_DNA"/>
</dbReference>
<organism evidence="9">
    <name type="scientific">Notodromas monacha</name>
    <dbReference type="NCBI Taxonomy" id="399045"/>
    <lineage>
        <taxon>Eukaryota</taxon>
        <taxon>Metazoa</taxon>
        <taxon>Ecdysozoa</taxon>
        <taxon>Arthropoda</taxon>
        <taxon>Crustacea</taxon>
        <taxon>Oligostraca</taxon>
        <taxon>Ostracoda</taxon>
        <taxon>Podocopa</taxon>
        <taxon>Podocopida</taxon>
        <taxon>Cypridocopina</taxon>
        <taxon>Cypridoidea</taxon>
        <taxon>Cyprididae</taxon>
        <taxon>Notodromas</taxon>
    </lineage>
</organism>
<dbReference type="AlphaFoldDB" id="A0A7R9GCL1"/>
<feature type="transmembrane region" description="Helical" evidence="7">
    <location>
        <begin position="246"/>
        <end position="267"/>
    </location>
</feature>
<reference evidence="9" key="1">
    <citation type="submission" date="2020-11" db="EMBL/GenBank/DDBJ databases">
        <authorList>
            <person name="Tran Van P."/>
        </authorList>
    </citation>
    <scope>NUCLEOTIDE SEQUENCE</scope>
</reference>